<gene>
    <name evidence="2" type="ORF">S7711_06583</name>
</gene>
<dbReference type="Pfam" id="PF20183">
    <property type="entry name" value="DUF6546"/>
    <property type="match status" value="1"/>
</dbReference>
<feature type="domain" description="DUF6546" evidence="1">
    <location>
        <begin position="20"/>
        <end position="221"/>
    </location>
</feature>
<reference evidence="2 3" key="1">
    <citation type="journal article" date="2014" name="BMC Genomics">
        <title>Comparative genome sequencing reveals chemotype-specific gene clusters in the toxigenic black mold Stachybotrys.</title>
        <authorList>
            <person name="Semeiks J."/>
            <person name="Borek D."/>
            <person name="Otwinowski Z."/>
            <person name="Grishin N.V."/>
        </authorList>
    </citation>
    <scope>NUCLEOTIDE SEQUENCE [LARGE SCALE GENOMIC DNA]</scope>
    <source>
        <strain evidence="3">CBS 109288 / IBT 7711</strain>
    </source>
</reference>
<dbReference type="OrthoDB" id="4802432at2759"/>
<protein>
    <recommendedName>
        <fullName evidence="1">DUF6546 domain-containing protein</fullName>
    </recommendedName>
</protein>
<organism evidence="2 3">
    <name type="scientific">Stachybotrys chartarum (strain CBS 109288 / IBT 7711)</name>
    <name type="common">Toxic black mold</name>
    <name type="synonym">Stilbospora chartarum</name>
    <dbReference type="NCBI Taxonomy" id="1280523"/>
    <lineage>
        <taxon>Eukaryota</taxon>
        <taxon>Fungi</taxon>
        <taxon>Dikarya</taxon>
        <taxon>Ascomycota</taxon>
        <taxon>Pezizomycotina</taxon>
        <taxon>Sordariomycetes</taxon>
        <taxon>Hypocreomycetidae</taxon>
        <taxon>Hypocreales</taxon>
        <taxon>Stachybotryaceae</taxon>
        <taxon>Stachybotrys</taxon>
    </lineage>
</organism>
<evidence type="ECO:0000313" key="2">
    <source>
        <dbReference type="EMBL" id="KEY70415.1"/>
    </source>
</evidence>
<evidence type="ECO:0000259" key="1">
    <source>
        <dbReference type="Pfam" id="PF20183"/>
    </source>
</evidence>
<sequence length="240" mass="27544">MRLQTQRRWLPQTVTHILSHLSSLREFHYEPWRHWFTEMQEMLDEYTSSTRAPNVLLGQKLARVNLTVKALSASFMVDAEDFFSVLPSTWPNLTYLTLTSQLLAPKTCPTKIMDLFQAAASAACYMPKLKTMEIWNGLGGLAAVFKFEFIPGYLRPSVITWRATWNLTLQYQVTKAWEEVIRGRDSCSDGIDVVYESVEPEEIMSHADAVASLKLSEMVIRPVSLQQIMREQSFLQSMVV</sequence>
<name>A0A084AYN6_STACB</name>
<dbReference type="AlphaFoldDB" id="A0A084AYN6"/>
<accession>A0A084AYN6</accession>
<keyword evidence="3" id="KW-1185">Reference proteome</keyword>
<dbReference type="Proteomes" id="UP000028045">
    <property type="component" value="Unassembled WGS sequence"/>
</dbReference>
<dbReference type="InterPro" id="IPR046676">
    <property type="entry name" value="DUF6546"/>
</dbReference>
<proteinExistence type="predicted"/>
<dbReference type="HOGENOM" id="CLU_023464_2_0_1"/>
<evidence type="ECO:0000313" key="3">
    <source>
        <dbReference type="Proteomes" id="UP000028045"/>
    </source>
</evidence>
<dbReference type="EMBL" id="KL648443">
    <property type="protein sequence ID" value="KEY70415.1"/>
    <property type="molecule type" value="Genomic_DNA"/>
</dbReference>